<dbReference type="SUPFAM" id="SSF58113">
    <property type="entry name" value="Apolipoprotein A-I"/>
    <property type="match status" value="1"/>
</dbReference>
<keyword evidence="3" id="KW-1185">Reference proteome</keyword>
<dbReference type="InterPro" id="IPR022062">
    <property type="entry name" value="DUF3618"/>
</dbReference>
<name>A0A917F2B2_9MICO</name>
<proteinExistence type="predicted"/>
<dbReference type="AlphaFoldDB" id="A0A917F2B2"/>
<protein>
    <recommendedName>
        <fullName evidence="4">DUF3618 domain-containing protein</fullName>
    </recommendedName>
</protein>
<dbReference type="Proteomes" id="UP000598775">
    <property type="component" value="Unassembled WGS sequence"/>
</dbReference>
<gene>
    <name evidence="2" type="ORF">GCM10011399_37660</name>
</gene>
<dbReference type="EMBL" id="BMGP01000009">
    <property type="protein sequence ID" value="GGF41441.1"/>
    <property type="molecule type" value="Genomic_DNA"/>
</dbReference>
<dbReference type="Gene3D" id="1.20.120.20">
    <property type="entry name" value="Apolipoprotein"/>
    <property type="match status" value="1"/>
</dbReference>
<dbReference type="Pfam" id="PF12277">
    <property type="entry name" value="DUF3618"/>
    <property type="match status" value="1"/>
</dbReference>
<organism evidence="2 3">
    <name type="scientific">Subtercola lobariae</name>
    <dbReference type="NCBI Taxonomy" id="1588641"/>
    <lineage>
        <taxon>Bacteria</taxon>
        <taxon>Bacillati</taxon>
        <taxon>Actinomycetota</taxon>
        <taxon>Actinomycetes</taxon>
        <taxon>Micrococcales</taxon>
        <taxon>Microbacteriaceae</taxon>
        <taxon>Subtercola</taxon>
    </lineage>
</organism>
<comment type="caution">
    <text evidence="2">The sequence shown here is derived from an EMBL/GenBank/DDBJ whole genome shotgun (WGS) entry which is preliminary data.</text>
</comment>
<accession>A0A917F2B2</accession>
<feature type="region of interest" description="Disordered" evidence="1">
    <location>
        <begin position="164"/>
        <end position="192"/>
    </location>
</feature>
<feature type="compositionally biased region" description="Low complexity" evidence="1">
    <location>
        <begin position="164"/>
        <end position="178"/>
    </location>
</feature>
<evidence type="ECO:0000313" key="2">
    <source>
        <dbReference type="EMBL" id="GGF41441.1"/>
    </source>
</evidence>
<evidence type="ECO:0000256" key="1">
    <source>
        <dbReference type="SAM" id="MobiDB-lite"/>
    </source>
</evidence>
<feature type="compositionally biased region" description="Basic and acidic residues" evidence="1">
    <location>
        <begin position="182"/>
        <end position="192"/>
    </location>
</feature>
<sequence length="192" mass="19659">MSDNPNEIRANIEATRFELSNNVDALADKVDPSKIAERQTEKVKGAFRGVRERVMGAVSDVGDNASGVAGSATDSVSGAAQTAKDKVQGSPFAIGLIAFGAGLLAASLVPASTKEKEIASNIKEQAQPLVEQVTDAAKEVAGNLKEPAQEAAAAVKDTATDAASSVQAEAQSAVSDVQDQAGDAKHALQNEN</sequence>
<reference evidence="2 3" key="1">
    <citation type="journal article" date="2014" name="Int. J. Syst. Evol. Microbiol.">
        <title>Complete genome sequence of Corynebacterium casei LMG S-19264T (=DSM 44701T), isolated from a smear-ripened cheese.</title>
        <authorList>
            <consortium name="US DOE Joint Genome Institute (JGI-PGF)"/>
            <person name="Walter F."/>
            <person name="Albersmeier A."/>
            <person name="Kalinowski J."/>
            <person name="Ruckert C."/>
        </authorList>
    </citation>
    <scope>NUCLEOTIDE SEQUENCE [LARGE SCALE GENOMIC DNA]</scope>
    <source>
        <strain evidence="2 3">CGMCC 1.12976</strain>
    </source>
</reference>
<dbReference type="RefSeq" id="WP_188681226.1">
    <property type="nucleotide sequence ID" value="NZ_BMGP01000009.1"/>
</dbReference>
<evidence type="ECO:0000313" key="3">
    <source>
        <dbReference type="Proteomes" id="UP000598775"/>
    </source>
</evidence>
<evidence type="ECO:0008006" key="4">
    <source>
        <dbReference type="Google" id="ProtNLM"/>
    </source>
</evidence>